<dbReference type="Pfam" id="PF09905">
    <property type="entry name" value="VF530"/>
    <property type="match status" value="1"/>
</dbReference>
<gene>
    <name evidence="1" type="ORF">V6256_04955</name>
</gene>
<organism evidence="1 2">
    <name type="scientific">Psychromonas aquatilis</name>
    <dbReference type="NCBI Taxonomy" id="2005072"/>
    <lineage>
        <taxon>Bacteria</taxon>
        <taxon>Pseudomonadati</taxon>
        <taxon>Pseudomonadota</taxon>
        <taxon>Gammaproteobacteria</taxon>
        <taxon>Alteromonadales</taxon>
        <taxon>Psychromonadaceae</taxon>
        <taxon>Psychromonas</taxon>
    </lineage>
</organism>
<dbReference type="RefSeq" id="WP_341596969.1">
    <property type="nucleotide sequence ID" value="NZ_JBAKAZ010000012.1"/>
</dbReference>
<reference evidence="1 2" key="1">
    <citation type="submission" date="2024-02" db="EMBL/GenBank/DDBJ databases">
        <title>Bacteria isolated from the canopy kelp, Nereocystis luetkeana.</title>
        <authorList>
            <person name="Pfister C.A."/>
            <person name="Younker I.T."/>
            <person name="Light S.H."/>
        </authorList>
    </citation>
    <scope>NUCLEOTIDE SEQUENCE [LARGE SCALE GENOMIC DNA]</scope>
    <source>
        <strain evidence="1 2">TI.1.05</strain>
    </source>
</reference>
<keyword evidence="2" id="KW-1185">Reference proteome</keyword>
<accession>A0ABU9GNQ9</accession>
<name>A0ABU9GNQ9_9GAMM</name>
<dbReference type="InterPro" id="IPR018668">
    <property type="entry name" value="DNA-binding_VF530-like"/>
</dbReference>
<protein>
    <submittedName>
        <fullName evidence="1">VF530 family protein</fullName>
    </submittedName>
</protein>
<proteinExistence type="predicted"/>
<comment type="caution">
    <text evidence="1">The sequence shown here is derived from an EMBL/GenBank/DDBJ whole genome shotgun (WGS) entry which is preliminary data.</text>
</comment>
<dbReference type="Proteomes" id="UP001369082">
    <property type="component" value="Unassembled WGS sequence"/>
</dbReference>
<dbReference type="Gene3D" id="1.10.720.30">
    <property type="entry name" value="SAP domain"/>
    <property type="match status" value="1"/>
</dbReference>
<dbReference type="InterPro" id="IPR036361">
    <property type="entry name" value="SAP_dom_sf"/>
</dbReference>
<dbReference type="EMBL" id="JBAKAZ010000012">
    <property type="protein sequence ID" value="MEL0628954.1"/>
    <property type="molecule type" value="Genomic_DNA"/>
</dbReference>
<evidence type="ECO:0000313" key="2">
    <source>
        <dbReference type="Proteomes" id="UP001369082"/>
    </source>
</evidence>
<sequence>MATKKQNNPLFGLKLEVLLTELSEHYSWSGLSDALSIDRFNFHTGMKSTCKFLRNNQWAREKVEVFYLYEYKAYPYPDPKILAKQPRDHNIPENQLPGEPAVITPALNDRVDIACKYRVYEKSAAVKKEPVYDPSDPWGVKK</sequence>
<evidence type="ECO:0000313" key="1">
    <source>
        <dbReference type="EMBL" id="MEL0628954.1"/>
    </source>
</evidence>